<dbReference type="GO" id="GO:0005829">
    <property type="term" value="C:cytosol"/>
    <property type="evidence" value="ECO:0007669"/>
    <property type="project" value="TreeGrafter"/>
</dbReference>
<feature type="transmembrane region" description="Helical" evidence="1">
    <location>
        <begin position="12"/>
        <end position="36"/>
    </location>
</feature>
<accession>A0A345Z3A5</accession>
<evidence type="ECO:0000256" key="1">
    <source>
        <dbReference type="SAM" id="Phobius"/>
    </source>
</evidence>
<sequence>MFLTKMKQNLIFKIAISALISALLVCISFTTIFIRISDSIVIQFSDGIFMSLVAIISGKIMLIPAIIYPMLVDLSAGVIIYIPISILIRLLMFMIIKFSKKYLTSYGAFFLAGLTMFLYLPFTYILFREKGLLATEAIVDLVQVTLSVIIAGMMYFSISKSDQIMLTLNFGNKNFSNSSWLFSDYDGTVSFDKDSNIDNESLSFINNLINAKNNNFVFATGRLYNFISVKNSELSQFPKYTICGNGSLIYSKKGKINYFSSIPNSDRKSLVEFIKKYKNLPIDVAIDGVKIPFHYSYNPNLEEKRRLKKIDFEEFYDVVEPLIYKKKNVTVFYLYTEKNHQNIIDEINTKFSNLRAFKTSPYIVEIINKNVSKWSAIEYLIKKNNIDPERVFTCGDGENDFEMLEKCINSAKMIESSPKLESLQIPTITKIEEIKDLTTIFGKN</sequence>
<dbReference type="GO" id="GO:0000287">
    <property type="term" value="F:magnesium ion binding"/>
    <property type="evidence" value="ECO:0007669"/>
    <property type="project" value="TreeGrafter"/>
</dbReference>
<dbReference type="GO" id="GO:0016791">
    <property type="term" value="F:phosphatase activity"/>
    <property type="evidence" value="ECO:0007669"/>
    <property type="project" value="TreeGrafter"/>
</dbReference>
<dbReference type="NCBIfam" id="TIGR01484">
    <property type="entry name" value="HAD-SF-IIB"/>
    <property type="match status" value="1"/>
</dbReference>
<evidence type="ECO:0000313" key="3">
    <source>
        <dbReference type="Proteomes" id="UP000254792"/>
    </source>
</evidence>
<reference evidence="2 3" key="1">
    <citation type="submission" date="2018-07" db="EMBL/GenBank/DDBJ databases">
        <title>Complete genome sequence of Spiroplasma alleghenense PLHS-1 (ATCC 51752).</title>
        <authorList>
            <person name="Chou L."/>
            <person name="Lee T.-Y."/>
            <person name="Tsai Y.-M."/>
            <person name="Kuo C.-H."/>
        </authorList>
    </citation>
    <scope>NUCLEOTIDE SEQUENCE [LARGE SCALE GENOMIC DNA]</scope>
    <source>
        <strain evidence="2 3">PLHS-1</strain>
    </source>
</reference>
<proteinExistence type="predicted"/>
<keyword evidence="1" id="KW-1133">Transmembrane helix</keyword>
<dbReference type="AlphaFoldDB" id="A0A345Z3A5"/>
<dbReference type="InterPro" id="IPR023214">
    <property type="entry name" value="HAD_sf"/>
</dbReference>
<feature type="transmembrane region" description="Helical" evidence="1">
    <location>
        <begin position="133"/>
        <end position="156"/>
    </location>
</feature>
<dbReference type="Gene3D" id="3.30.1240.10">
    <property type="match status" value="1"/>
</dbReference>
<keyword evidence="3" id="KW-1185">Reference proteome</keyword>
<organism evidence="2 3">
    <name type="scientific">Spiroplasma alleghenense</name>
    <dbReference type="NCBI Taxonomy" id="216931"/>
    <lineage>
        <taxon>Bacteria</taxon>
        <taxon>Bacillati</taxon>
        <taxon>Mycoplasmatota</taxon>
        <taxon>Mollicutes</taxon>
        <taxon>Entomoplasmatales</taxon>
        <taxon>Spiroplasmataceae</taxon>
        <taxon>Spiroplasma</taxon>
    </lineage>
</organism>
<dbReference type="Pfam" id="PF08282">
    <property type="entry name" value="Hydrolase_3"/>
    <property type="match status" value="1"/>
</dbReference>
<dbReference type="InterPro" id="IPR030945">
    <property type="entry name" value="EcfS_MSC_0063"/>
</dbReference>
<evidence type="ECO:0008006" key="4">
    <source>
        <dbReference type="Google" id="ProtNLM"/>
    </source>
</evidence>
<name>A0A345Z3A5_9MOLU</name>
<dbReference type="EMBL" id="CP031376">
    <property type="protein sequence ID" value="AXK51084.1"/>
    <property type="molecule type" value="Genomic_DNA"/>
</dbReference>
<dbReference type="NCBIfam" id="TIGR04522">
    <property type="entry name" value="EcfS_MSC_0063"/>
    <property type="match status" value="1"/>
</dbReference>
<dbReference type="PANTHER" id="PTHR10000">
    <property type="entry name" value="PHOSPHOSERINE PHOSPHATASE"/>
    <property type="match status" value="1"/>
</dbReference>
<feature type="transmembrane region" description="Helical" evidence="1">
    <location>
        <begin position="74"/>
        <end position="96"/>
    </location>
</feature>
<dbReference type="InterPro" id="IPR006379">
    <property type="entry name" value="HAD-SF_hydro_IIB"/>
</dbReference>
<dbReference type="InterPro" id="IPR036412">
    <property type="entry name" value="HAD-like_sf"/>
</dbReference>
<keyword evidence="1" id="KW-0812">Transmembrane</keyword>
<dbReference type="Gene3D" id="3.40.50.1000">
    <property type="entry name" value="HAD superfamily/HAD-like"/>
    <property type="match status" value="1"/>
</dbReference>
<dbReference type="Gene3D" id="1.10.1760.20">
    <property type="match status" value="1"/>
</dbReference>
<feature type="transmembrane region" description="Helical" evidence="1">
    <location>
        <begin position="108"/>
        <end position="127"/>
    </location>
</feature>
<gene>
    <name evidence="2" type="ORF">SALLE_v1c04100</name>
</gene>
<dbReference type="KEGG" id="salx:SALLE_v1c04100"/>
<keyword evidence="1" id="KW-0472">Membrane</keyword>
<evidence type="ECO:0000313" key="2">
    <source>
        <dbReference type="EMBL" id="AXK51084.1"/>
    </source>
</evidence>
<feature type="transmembrane region" description="Helical" evidence="1">
    <location>
        <begin position="48"/>
        <end position="68"/>
    </location>
</feature>
<dbReference type="PANTHER" id="PTHR10000:SF8">
    <property type="entry name" value="HAD SUPERFAMILY HYDROLASE-LIKE, TYPE 3"/>
    <property type="match status" value="1"/>
</dbReference>
<dbReference type="SUPFAM" id="SSF56784">
    <property type="entry name" value="HAD-like"/>
    <property type="match status" value="1"/>
</dbReference>
<protein>
    <recommendedName>
        <fullName evidence="4">HAD superfamily hydrolase</fullName>
    </recommendedName>
</protein>
<dbReference type="Proteomes" id="UP000254792">
    <property type="component" value="Chromosome"/>
</dbReference>
<dbReference type="OrthoDB" id="390333at2"/>